<dbReference type="SUPFAM" id="SSF49313">
    <property type="entry name" value="Cadherin-like"/>
    <property type="match status" value="1"/>
</dbReference>
<evidence type="ECO:0000259" key="9">
    <source>
        <dbReference type="PROSITE" id="PS50268"/>
    </source>
</evidence>
<reference evidence="10" key="1">
    <citation type="submission" date="2014-12" db="EMBL/GenBank/DDBJ databases">
        <title>Insight into the proteome of Arion vulgaris.</title>
        <authorList>
            <person name="Aradska J."/>
            <person name="Bulat T."/>
            <person name="Smidak R."/>
            <person name="Sarate P."/>
            <person name="Gangsoo J."/>
            <person name="Sialana F."/>
            <person name="Bilban M."/>
            <person name="Lubec G."/>
        </authorList>
    </citation>
    <scope>NUCLEOTIDE SEQUENCE</scope>
    <source>
        <tissue evidence="10">Skin</tissue>
    </source>
</reference>
<sequence length="89" mass="9555">VMNINSQTGLITLNSKIDVDPNSEIKVFKPILFATDGTLTSTATITLTVTDINDNSPACNPSTCYAEVMEEEKGSRVVCALNCTDRDSP</sequence>
<evidence type="ECO:0000256" key="6">
    <source>
        <dbReference type="ARBA" id="ARBA00022989"/>
    </source>
</evidence>
<dbReference type="GO" id="GO:0005886">
    <property type="term" value="C:plasma membrane"/>
    <property type="evidence" value="ECO:0007669"/>
    <property type="project" value="InterPro"/>
</dbReference>
<evidence type="ECO:0000256" key="7">
    <source>
        <dbReference type="ARBA" id="ARBA00023136"/>
    </source>
</evidence>
<dbReference type="InterPro" id="IPR002126">
    <property type="entry name" value="Cadherin-like_dom"/>
</dbReference>
<evidence type="ECO:0000256" key="8">
    <source>
        <dbReference type="PROSITE-ProRule" id="PRU00043"/>
    </source>
</evidence>
<keyword evidence="7" id="KW-0472">Membrane</keyword>
<organism evidence="10">
    <name type="scientific">Arion vulgaris</name>
    <dbReference type="NCBI Taxonomy" id="1028688"/>
    <lineage>
        <taxon>Eukaryota</taxon>
        <taxon>Metazoa</taxon>
        <taxon>Spiralia</taxon>
        <taxon>Lophotrochozoa</taxon>
        <taxon>Mollusca</taxon>
        <taxon>Gastropoda</taxon>
        <taxon>Heterobranchia</taxon>
        <taxon>Euthyneura</taxon>
        <taxon>Panpulmonata</taxon>
        <taxon>Eupulmonata</taxon>
        <taxon>Stylommatophora</taxon>
        <taxon>Helicina</taxon>
        <taxon>Arionoidea</taxon>
        <taxon>Arionidae</taxon>
        <taxon>Arion</taxon>
    </lineage>
</organism>
<keyword evidence="5" id="KW-0130">Cell adhesion</keyword>
<name>A0A0B6YLF6_9EUPU</name>
<dbReference type="InterPro" id="IPR050971">
    <property type="entry name" value="Cadherin-domain_protein"/>
</dbReference>
<dbReference type="InterPro" id="IPR020894">
    <property type="entry name" value="Cadherin_CS"/>
</dbReference>
<accession>A0A0B6YLF6</accession>
<dbReference type="PROSITE" id="PS00232">
    <property type="entry name" value="CADHERIN_1"/>
    <property type="match status" value="1"/>
</dbReference>
<evidence type="ECO:0000256" key="2">
    <source>
        <dbReference type="ARBA" id="ARBA00022692"/>
    </source>
</evidence>
<protein>
    <recommendedName>
        <fullName evidence="9">Cadherin domain-containing protein</fullName>
    </recommendedName>
</protein>
<evidence type="ECO:0000256" key="1">
    <source>
        <dbReference type="ARBA" id="ARBA00004370"/>
    </source>
</evidence>
<dbReference type="PANTHER" id="PTHR24025">
    <property type="entry name" value="DESMOGLEIN FAMILY MEMBER"/>
    <property type="match status" value="1"/>
</dbReference>
<dbReference type="PANTHER" id="PTHR24025:SF23">
    <property type="entry name" value="NEURAL-CADHERIN"/>
    <property type="match status" value="1"/>
</dbReference>
<dbReference type="InterPro" id="IPR015919">
    <property type="entry name" value="Cadherin-like_sf"/>
</dbReference>
<dbReference type="Gene3D" id="2.60.40.60">
    <property type="entry name" value="Cadherins"/>
    <property type="match status" value="1"/>
</dbReference>
<dbReference type="AlphaFoldDB" id="A0A0B6YLF6"/>
<evidence type="ECO:0000256" key="5">
    <source>
        <dbReference type="ARBA" id="ARBA00022889"/>
    </source>
</evidence>
<keyword evidence="6" id="KW-1133">Transmembrane helix</keyword>
<keyword evidence="4 8" id="KW-0106">Calcium</keyword>
<dbReference type="GO" id="GO:0005509">
    <property type="term" value="F:calcium ion binding"/>
    <property type="evidence" value="ECO:0007669"/>
    <property type="project" value="UniProtKB-UniRule"/>
</dbReference>
<dbReference type="PROSITE" id="PS50268">
    <property type="entry name" value="CADHERIN_2"/>
    <property type="match status" value="1"/>
</dbReference>
<keyword evidence="3" id="KW-0677">Repeat</keyword>
<comment type="subcellular location">
    <subcellularLocation>
        <location evidence="1">Membrane</location>
    </subcellularLocation>
</comment>
<dbReference type="GO" id="GO:0007156">
    <property type="term" value="P:homophilic cell adhesion via plasma membrane adhesion molecules"/>
    <property type="evidence" value="ECO:0007669"/>
    <property type="project" value="InterPro"/>
</dbReference>
<evidence type="ECO:0000256" key="3">
    <source>
        <dbReference type="ARBA" id="ARBA00022737"/>
    </source>
</evidence>
<proteinExistence type="predicted"/>
<gene>
    <name evidence="10" type="primary">ORF29160</name>
</gene>
<feature type="non-terminal residue" evidence="10">
    <location>
        <position position="1"/>
    </location>
</feature>
<evidence type="ECO:0000256" key="4">
    <source>
        <dbReference type="ARBA" id="ARBA00022837"/>
    </source>
</evidence>
<feature type="domain" description="Cadherin" evidence="9">
    <location>
        <begin position="4"/>
        <end position="59"/>
    </location>
</feature>
<keyword evidence="2" id="KW-0812">Transmembrane</keyword>
<feature type="non-terminal residue" evidence="10">
    <location>
        <position position="89"/>
    </location>
</feature>
<evidence type="ECO:0000313" key="10">
    <source>
        <dbReference type="EMBL" id="CEK57044.1"/>
    </source>
</evidence>
<dbReference type="CDD" id="cd11304">
    <property type="entry name" value="Cadherin_repeat"/>
    <property type="match status" value="1"/>
</dbReference>
<dbReference type="GO" id="GO:0005911">
    <property type="term" value="C:cell-cell junction"/>
    <property type="evidence" value="ECO:0007669"/>
    <property type="project" value="TreeGrafter"/>
</dbReference>
<dbReference type="EMBL" id="HACG01010179">
    <property type="protein sequence ID" value="CEK57044.1"/>
    <property type="molecule type" value="Transcribed_RNA"/>
</dbReference>